<proteinExistence type="inferred from homology"/>
<evidence type="ECO:0000256" key="4">
    <source>
        <dbReference type="ARBA" id="ARBA00022475"/>
    </source>
</evidence>
<dbReference type="InterPro" id="IPR036259">
    <property type="entry name" value="MFS_trans_sf"/>
</dbReference>
<feature type="transmembrane region" description="Helical" evidence="6">
    <location>
        <begin position="29"/>
        <end position="50"/>
    </location>
</feature>
<evidence type="ECO:0000256" key="6">
    <source>
        <dbReference type="SAM" id="Phobius"/>
    </source>
</evidence>
<comment type="caution">
    <text evidence="7">The sequence shown here is derived from an EMBL/GenBank/DDBJ whole genome shotgun (WGS) entry which is preliminary data.</text>
</comment>
<protein>
    <submittedName>
        <fullName evidence="7">Uncharacterized protein</fullName>
    </submittedName>
</protein>
<organism evidence="7 8">
    <name type="scientific">Hydrogenibacillus schlegelii</name>
    <name type="common">Bacillus schlegelii</name>
    <dbReference type="NCBI Taxonomy" id="1484"/>
    <lineage>
        <taxon>Bacteria</taxon>
        <taxon>Bacillati</taxon>
        <taxon>Bacillota</taxon>
        <taxon>Bacilli</taxon>
        <taxon>Bacillales</taxon>
        <taxon>Bacillales Family X. Incertae Sedis</taxon>
        <taxon>Hydrogenibacillus</taxon>
    </lineage>
</organism>
<evidence type="ECO:0000313" key="7">
    <source>
        <dbReference type="EMBL" id="OAR03282.1"/>
    </source>
</evidence>
<comment type="subcellular location">
    <subcellularLocation>
        <location evidence="1">Cell membrane</location>
        <topology evidence="1">Multi-pass membrane protein</topology>
    </subcellularLocation>
</comment>
<sequence>MLFGIFYGPMAAVNTESFPPALRYTGSSLIYQVAGATAGGFSPMIATYLLKTFGTTHAISAYIALVDVLSLIGTAVLKAVAEREMRWVGGETAGAEQPAE</sequence>
<keyword evidence="6" id="KW-0472">Membrane</keyword>
<dbReference type="STRING" id="1484.SA87_03715"/>
<dbReference type="OrthoDB" id="9066401at2"/>
<dbReference type="SUPFAM" id="SSF103473">
    <property type="entry name" value="MFS general substrate transporter"/>
    <property type="match status" value="1"/>
</dbReference>
<name>A0A132N5Q3_HYDSH</name>
<evidence type="ECO:0000256" key="1">
    <source>
        <dbReference type="ARBA" id="ARBA00004651"/>
    </source>
</evidence>
<dbReference type="PANTHER" id="PTHR43528:SF1">
    <property type="entry name" value="ALPHA-KETOGLUTARATE PERMEASE"/>
    <property type="match status" value="1"/>
</dbReference>
<dbReference type="AlphaFoldDB" id="A0A132N5Q3"/>
<comment type="similarity">
    <text evidence="2">Belongs to the major facilitator superfamily. Metabolite:H+ Symporter (MHS) family (TC 2.A.1.6) family.</text>
</comment>
<dbReference type="GO" id="GO:0005886">
    <property type="term" value="C:plasma membrane"/>
    <property type="evidence" value="ECO:0007669"/>
    <property type="project" value="UniProtKB-SubCell"/>
</dbReference>
<dbReference type="Proteomes" id="UP000243024">
    <property type="component" value="Unassembled WGS sequence"/>
</dbReference>
<evidence type="ECO:0000256" key="5">
    <source>
        <dbReference type="ARBA" id="ARBA00022847"/>
    </source>
</evidence>
<feature type="transmembrane region" description="Helical" evidence="6">
    <location>
        <begin position="62"/>
        <end position="81"/>
    </location>
</feature>
<keyword evidence="3" id="KW-0813">Transport</keyword>
<keyword evidence="4" id="KW-1003">Cell membrane</keyword>
<gene>
    <name evidence="7" type="ORF">SA87_03715</name>
</gene>
<dbReference type="InterPro" id="IPR051084">
    <property type="entry name" value="H+-coupled_symporters"/>
</dbReference>
<keyword evidence="8" id="KW-1185">Reference proteome</keyword>
<evidence type="ECO:0000256" key="2">
    <source>
        <dbReference type="ARBA" id="ARBA00008240"/>
    </source>
</evidence>
<accession>A0A132N5Q3</accession>
<keyword evidence="6" id="KW-0812">Transmembrane</keyword>
<keyword evidence="5" id="KW-0769">Symport</keyword>
<keyword evidence="6" id="KW-1133">Transmembrane helix</keyword>
<dbReference type="RefSeq" id="WP_066203350.1">
    <property type="nucleotide sequence ID" value="NZ_CBCSAS010000032.1"/>
</dbReference>
<dbReference type="GO" id="GO:0015293">
    <property type="term" value="F:symporter activity"/>
    <property type="evidence" value="ECO:0007669"/>
    <property type="project" value="UniProtKB-KW"/>
</dbReference>
<dbReference type="PANTHER" id="PTHR43528">
    <property type="entry name" value="ALPHA-KETOGLUTARATE PERMEASE"/>
    <property type="match status" value="1"/>
</dbReference>
<reference evidence="7 8" key="1">
    <citation type="submission" date="2015-09" db="EMBL/GenBank/DDBJ databases">
        <title>Draft genome sequence of Hydrogenibacillus schlegelii DSM 2000.</title>
        <authorList>
            <person name="Hemp J."/>
        </authorList>
    </citation>
    <scope>NUCLEOTIDE SEQUENCE [LARGE SCALE GENOMIC DNA]</scope>
    <source>
        <strain evidence="7 8">MA 48</strain>
    </source>
</reference>
<dbReference type="EMBL" id="JXBB01000063">
    <property type="protein sequence ID" value="OAR03282.1"/>
    <property type="molecule type" value="Genomic_DNA"/>
</dbReference>
<evidence type="ECO:0000313" key="8">
    <source>
        <dbReference type="Proteomes" id="UP000243024"/>
    </source>
</evidence>
<evidence type="ECO:0000256" key="3">
    <source>
        <dbReference type="ARBA" id="ARBA00022448"/>
    </source>
</evidence>